<evidence type="ECO:0000256" key="2">
    <source>
        <dbReference type="ARBA" id="ARBA00022679"/>
    </source>
</evidence>
<dbReference type="InterPro" id="IPR029063">
    <property type="entry name" value="SAM-dependent_MTases_sf"/>
</dbReference>
<evidence type="ECO:0000313" key="5">
    <source>
        <dbReference type="EMBL" id="CAA9295224.1"/>
    </source>
</evidence>
<sequence length="74" mass="8185">MGRTARLLLVEALLPERAMEAPEVIDLDLAMLMMQKGRERSEAEYRALLDAAGFSVLAIHPTEQMLSIIESAPC</sequence>
<name>A0A6J4K458_9CHLR</name>
<dbReference type="EMBL" id="CADCTK010001042">
    <property type="protein sequence ID" value="CAA9295224.1"/>
    <property type="molecule type" value="Genomic_DNA"/>
</dbReference>
<reference evidence="5" key="1">
    <citation type="submission" date="2020-02" db="EMBL/GenBank/DDBJ databases">
        <authorList>
            <person name="Meier V. D."/>
        </authorList>
    </citation>
    <scope>NUCLEOTIDE SEQUENCE</scope>
    <source>
        <strain evidence="5">AVDCRST_MAG26</strain>
    </source>
</reference>
<dbReference type="SUPFAM" id="SSF53335">
    <property type="entry name" value="S-adenosyl-L-methionine-dependent methyltransferases"/>
    <property type="match status" value="1"/>
</dbReference>
<dbReference type="Gene3D" id="3.40.50.150">
    <property type="entry name" value="Vaccinia Virus protein VP39"/>
    <property type="match status" value="1"/>
</dbReference>
<dbReference type="GO" id="GO:0008171">
    <property type="term" value="F:O-methyltransferase activity"/>
    <property type="evidence" value="ECO:0007669"/>
    <property type="project" value="InterPro"/>
</dbReference>
<evidence type="ECO:0000256" key="3">
    <source>
        <dbReference type="ARBA" id="ARBA00022691"/>
    </source>
</evidence>
<dbReference type="AlphaFoldDB" id="A0A6J4K458"/>
<gene>
    <name evidence="5" type="ORF">AVDCRST_MAG26-4407</name>
</gene>
<dbReference type="InterPro" id="IPR016461">
    <property type="entry name" value="COMT-like"/>
</dbReference>
<protein>
    <recommendedName>
        <fullName evidence="4">O-methyltransferase C-terminal domain-containing protein</fullName>
    </recommendedName>
</protein>
<dbReference type="GO" id="GO:0032259">
    <property type="term" value="P:methylation"/>
    <property type="evidence" value="ECO:0007669"/>
    <property type="project" value="UniProtKB-KW"/>
</dbReference>
<dbReference type="PROSITE" id="PS51683">
    <property type="entry name" value="SAM_OMT_II"/>
    <property type="match status" value="1"/>
</dbReference>
<proteinExistence type="predicted"/>
<evidence type="ECO:0000256" key="1">
    <source>
        <dbReference type="ARBA" id="ARBA00022603"/>
    </source>
</evidence>
<evidence type="ECO:0000259" key="4">
    <source>
        <dbReference type="Pfam" id="PF00891"/>
    </source>
</evidence>
<feature type="domain" description="O-methyltransferase C-terminal" evidence="4">
    <location>
        <begin position="6"/>
        <end position="55"/>
    </location>
</feature>
<organism evidence="5">
    <name type="scientific">uncultured Chloroflexia bacterium</name>
    <dbReference type="NCBI Taxonomy" id="1672391"/>
    <lineage>
        <taxon>Bacteria</taxon>
        <taxon>Bacillati</taxon>
        <taxon>Chloroflexota</taxon>
        <taxon>Chloroflexia</taxon>
        <taxon>environmental samples</taxon>
    </lineage>
</organism>
<dbReference type="Pfam" id="PF00891">
    <property type="entry name" value="Methyltransf_2"/>
    <property type="match status" value="1"/>
</dbReference>
<keyword evidence="1" id="KW-0489">Methyltransferase</keyword>
<dbReference type="InterPro" id="IPR001077">
    <property type="entry name" value="COMT_C"/>
</dbReference>
<keyword evidence="3" id="KW-0949">S-adenosyl-L-methionine</keyword>
<keyword evidence="2" id="KW-0808">Transferase</keyword>
<accession>A0A6J4K458</accession>